<name>A0A9P8JGF7_AURME</name>
<sequence>MSMDAGGLAQMTFNGFSSNGLGAPGSGFASRNRGGHNHKRLSVGLPQHINPAENHSDSNPTPRTSRSHLLAGLRTAPKTPSVPASAPYNQLDYQSQLTTAAGFSGNHYGGRQQQQQQQRQQQQQHMYSMPEQVLAPPTFYGQEAEMDPNVMEQLQLTSLFLAQRQQQLQQQLAAITAAANTAQLQGLNLNQFQQPMSQLNAYGQQRAQQQQSP</sequence>
<feature type="compositionally biased region" description="Low complexity" evidence="1">
    <location>
        <begin position="111"/>
        <end position="124"/>
    </location>
</feature>
<evidence type="ECO:0000256" key="1">
    <source>
        <dbReference type="SAM" id="MobiDB-lite"/>
    </source>
</evidence>
<dbReference type="EMBL" id="JAHFXS010006903">
    <property type="protein sequence ID" value="KAG9929336.1"/>
    <property type="molecule type" value="Genomic_DNA"/>
</dbReference>
<reference evidence="2" key="2">
    <citation type="submission" date="2021-08" db="EMBL/GenBank/DDBJ databases">
        <authorList>
            <person name="Gostincar C."/>
            <person name="Sun X."/>
            <person name="Song Z."/>
            <person name="Gunde-Cimerman N."/>
        </authorList>
    </citation>
    <scope>NUCLEOTIDE SEQUENCE</scope>
    <source>
        <strain evidence="2">EXF-9298</strain>
    </source>
</reference>
<evidence type="ECO:0000313" key="2">
    <source>
        <dbReference type="EMBL" id="KAG9929336.1"/>
    </source>
</evidence>
<feature type="non-terminal residue" evidence="2">
    <location>
        <position position="1"/>
    </location>
</feature>
<reference evidence="2" key="1">
    <citation type="journal article" date="2021" name="J Fungi (Basel)">
        <title>Virulence traits and population genomics of the black yeast Aureobasidium melanogenum.</title>
        <authorList>
            <person name="Cernosa A."/>
            <person name="Sun X."/>
            <person name="Gostincar C."/>
            <person name="Fang C."/>
            <person name="Gunde-Cimerman N."/>
            <person name="Song Z."/>
        </authorList>
    </citation>
    <scope>NUCLEOTIDE SEQUENCE</scope>
    <source>
        <strain evidence="2">EXF-9298</strain>
    </source>
</reference>
<feature type="region of interest" description="Disordered" evidence="1">
    <location>
        <begin position="101"/>
        <end position="127"/>
    </location>
</feature>
<organism evidence="2 3">
    <name type="scientific">Aureobasidium melanogenum</name>
    <name type="common">Aureobasidium pullulans var. melanogenum</name>
    <dbReference type="NCBI Taxonomy" id="46634"/>
    <lineage>
        <taxon>Eukaryota</taxon>
        <taxon>Fungi</taxon>
        <taxon>Dikarya</taxon>
        <taxon>Ascomycota</taxon>
        <taxon>Pezizomycotina</taxon>
        <taxon>Dothideomycetes</taxon>
        <taxon>Dothideomycetidae</taxon>
        <taxon>Dothideales</taxon>
        <taxon>Saccotheciaceae</taxon>
        <taxon>Aureobasidium</taxon>
    </lineage>
</organism>
<proteinExistence type="predicted"/>
<accession>A0A9P8JGF7</accession>
<comment type="caution">
    <text evidence="2">The sequence shown here is derived from an EMBL/GenBank/DDBJ whole genome shotgun (WGS) entry which is preliminary data.</text>
</comment>
<protein>
    <submittedName>
        <fullName evidence="2">Uncharacterized protein</fullName>
    </submittedName>
</protein>
<feature type="region of interest" description="Disordered" evidence="1">
    <location>
        <begin position="47"/>
        <end position="66"/>
    </location>
</feature>
<evidence type="ECO:0000313" key="3">
    <source>
        <dbReference type="Proteomes" id="UP000729357"/>
    </source>
</evidence>
<dbReference type="AlphaFoldDB" id="A0A9P8JGF7"/>
<dbReference type="Proteomes" id="UP000729357">
    <property type="component" value="Unassembled WGS sequence"/>
</dbReference>
<gene>
    <name evidence="2" type="ORF">KCU98_g20865</name>
</gene>
<keyword evidence="3" id="KW-1185">Reference proteome</keyword>